<evidence type="ECO:0000313" key="8">
    <source>
        <dbReference type="Proteomes" id="UP000235371"/>
    </source>
</evidence>
<dbReference type="PANTHER" id="PTHR24305">
    <property type="entry name" value="CYTOCHROME P450"/>
    <property type="match status" value="1"/>
</dbReference>
<evidence type="ECO:0000256" key="2">
    <source>
        <dbReference type="ARBA" id="ARBA00010617"/>
    </source>
</evidence>
<evidence type="ECO:0000256" key="3">
    <source>
        <dbReference type="ARBA" id="ARBA00022723"/>
    </source>
</evidence>
<dbReference type="PANTHER" id="PTHR24305:SF157">
    <property type="entry name" value="N-ACETYLTRYPTOPHAN 6-HYDROXYLASE IVOC-RELATED"/>
    <property type="match status" value="1"/>
</dbReference>
<keyword evidence="8" id="KW-1185">Reference proteome</keyword>
<dbReference type="GO" id="GO:0004497">
    <property type="term" value="F:monooxygenase activity"/>
    <property type="evidence" value="ECO:0007669"/>
    <property type="project" value="UniProtKB-KW"/>
</dbReference>
<comment type="similarity">
    <text evidence="2">Belongs to the cytochrome P450 family.</text>
</comment>
<dbReference type="GO" id="GO:0020037">
    <property type="term" value="F:heme binding"/>
    <property type="evidence" value="ECO:0007669"/>
    <property type="project" value="InterPro"/>
</dbReference>
<dbReference type="CDD" id="cd11062">
    <property type="entry name" value="CYP58-like"/>
    <property type="match status" value="1"/>
</dbReference>
<evidence type="ECO:0000256" key="4">
    <source>
        <dbReference type="ARBA" id="ARBA00023002"/>
    </source>
</evidence>
<dbReference type="GO" id="GO:0016705">
    <property type="term" value="F:oxidoreductase activity, acting on paired donors, with incorporation or reduction of molecular oxygen"/>
    <property type="evidence" value="ECO:0007669"/>
    <property type="project" value="InterPro"/>
</dbReference>
<dbReference type="InterPro" id="IPR001128">
    <property type="entry name" value="Cyt_P450"/>
</dbReference>
<keyword evidence="6" id="KW-0503">Monooxygenase</keyword>
<evidence type="ECO:0000256" key="1">
    <source>
        <dbReference type="ARBA" id="ARBA00001971"/>
    </source>
</evidence>
<dbReference type="OrthoDB" id="3945418at2759"/>
<dbReference type="InterPro" id="IPR050121">
    <property type="entry name" value="Cytochrome_P450_monoxygenase"/>
</dbReference>
<dbReference type="RefSeq" id="XP_024738687.1">
    <property type="nucleotide sequence ID" value="XM_024884768.1"/>
</dbReference>
<dbReference type="Proteomes" id="UP000235371">
    <property type="component" value="Unassembled WGS sequence"/>
</dbReference>
<comment type="cofactor">
    <cofactor evidence="1">
        <name>heme</name>
        <dbReference type="ChEBI" id="CHEBI:30413"/>
    </cofactor>
</comment>
<dbReference type="AlphaFoldDB" id="A0A2J6TFK6"/>
<dbReference type="EMBL" id="KZ613786">
    <property type="protein sequence ID" value="PMD61783.1"/>
    <property type="molecule type" value="Genomic_DNA"/>
</dbReference>
<dbReference type="GO" id="GO:0005506">
    <property type="term" value="F:iron ion binding"/>
    <property type="evidence" value="ECO:0007669"/>
    <property type="project" value="InterPro"/>
</dbReference>
<name>A0A2J6TFK6_9HELO</name>
<dbReference type="Gene3D" id="1.10.630.10">
    <property type="entry name" value="Cytochrome P450"/>
    <property type="match status" value="1"/>
</dbReference>
<proteinExistence type="inferred from homology"/>
<dbReference type="InterPro" id="IPR002403">
    <property type="entry name" value="Cyt_P450_E_grp-IV"/>
</dbReference>
<evidence type="ECO:0000256" key="6">
    <source>
        <dbReference type="ARBA" id="ARBA00023033"/>
    </source>
</evidence>
<dbReference type="PRINTS" id="PR00465">
    <property type="entry name" value="EP450IV"/>
</dbReference>
<keyword evidence="3" id="KW-0479">Metal-binding</keyword>
<dbReference type="InParanoid" id="A0A2J6TFK6"/>
<dbReference type="GeneID" id="36592845"/>
<dbReference type="Pfam" id="PF00067">
    <property type="entry name" value="p450"/>
    <property type="match status" value="1"/>
</dbReference>
<organism evidence="7 8">
    <name type="scientific">Hyaloscypha bicolor E</name>
    <dbReference type="NCBI Taxonomy" id="1095630"/>
    <lineage>
        <taxon>Eukaryota</taxon>
        <taxon>Fungi</taxon>
        <taxon>Dikarya</taxon>
        <taxon>Ascomycota</taxon>
        <taxon>Pezizomycotina</taxon>
        <taxon>Leotiomycetes</taxon>
        <taxon>Helotiales</taxon>
        <taxon>Hyaloscyphaceae</taxon>
        <taxon>Hyaloscypha</taxon>
        <taxon>Hyaloscypha bicolor</taxon>
    </lineage>
</organism>
<accession>A0A2J6TFK6</accession>
<sequence>MDLVLIVNLAKCLAGYWTFIAVYVCDSTLLRDFPGPNLAALRLWYEFCFDVVKRGQFIDADKLKVPIVRISPEELHINDPEYCDELYGSVTLKRDKYDNWVSLAATPGSSFSTENVDKFCRSIGADLKTGEMIRTDAAYVTLTMDPDFKLVWKETLEGAFECGALLRQFPWILPLMNMMPDSWVSSMNLSMKLMLGLKAGVRARIKPILDHTQSARDLQEASHRSIFNELRDSILPPEEKTIDRLCDEGQILTGAGTKMAAATLYYITFYLLSDRKILDALRAELRAVMPTPRCPVSVTKLKQLPYLSAVISKGLRISIGVTARLPRIATDEVLTYKEWMIPFGRTPVSESSYFILMNESIFPDPTEFRPDRWLKDSKYNRSLESQCEK</sequence>
<keyword evidence="5" id="KW-0408">Iron</keyword>
<reference evidence="7 8" key="1">
    <citation type="submission" date="2016-04" db="EMBL/GenBank/DDBJ databases">
        <title>A degradative enzymes factory behind the ericoid mycorrhizal symbiosis.</title>
        <authorList>
            <consortium name="DOE Joint Genome Institute"/>
            <person name="Martino E."/>
            <person name="Morin E."/>
            <person name="Grelet G."/>
            <person name="Kuo A."/>
            <person name="Kohler A."/>
            <person name="Daghino S."/>
            <person name="Barry K."/>
            <person name="Choi C."/>
            <person name="Cichocki N."/>
            <person name="Clum A."/>
            <person name="Copeland A."/>
            <person name="Hainaut M."/>
            <person name="Haridas S."/>
            <person name="Labutti K."/>
            <person name="Lindquist E."/>
            <person name="Lipzen A."/>
            <person name="Khouja H.-R."/>
            <person name="Murat C."/>
            <person name="Ohm R."/>
            <person name="Olson A."/>
            <person name="Spatafora J."/>
            <person name="Veneault-Fourrey C."/>
            <person name="Henrissat B."/>
            <person name="Grigoriev I."/>
            <person name="Martin F."/>
            <person name="Perotto S."/>
        </authorList>
    </citation>
    <scope>NUCLEOTIDE SEQUENCE [LARGE SCALE GENOMIC DNA]</scope>
    <source>
        <strain evidence="7 8">E</strain>
    </source>
</reference>
<protein>
    <submittedName>
        <fullName evidence="7">Cytochrome P450</fullName>
    </submittedName>
</protein>
<evidence type="ECO:0000313" key="7">
    <source>
        <dbReference type="EMBL" id="PMD61783.1"/>
    </source>
</evidence>
<dbReference type="SUPFAM" id="SSF48264">
    <property type="entry name" value="Cytochrome P450"/>
    <property type="match status" value="1"/>
</dbReference>
<dbReference type="STRING" id="1095630.A0A2J6TFK6"/>
<keyword evidence="4" id="KW-0560">Oxidoreductase</keyword>
<gene>
    <name evidence="7" type="ORF">K444DRAFT_642697</name>
</gene>
<evidence type="ECO:0000256" key="5">
    <source>
        <dbReference type="ARBA" id="ARBA00023004"/>
    </source>
</evidence>
<dbReference type="InterPro" id="IPR036396">
    <property type="entry name" value="Cyt_P450_sf"/>
</dbReference>